<dbReference type="InterPro" id="IPR002638">
    <property type="entry name" value="Quinolinate_PRibosylTrfase_C"/>
</dbReference>
<evidence type="ECO:0000313" key="7">
    <source>
        <dbReference type="Proteomes" id="UP000677054"/>
    </source>
</evidence>
<evidence type="ECO:0000256" key="4">
    <source>
        <dbReference type="ARBA" id="ARBA00022679"/>
    </source>
</evidence>
<dbReference type="Gene3D" id="3.20.20.70">
    <property type="entry name" value="Aldolase class I"/>
    <property type="match status" value="1"/>
</dbReference>
<accession>A0A7R9FU69</accession>
<comment type="pathway">
    <text evidence="1">Cofactor biosynthesis; NAD(+) biosynthesis.</text>
</comment>
<dbReference type="Proteomes" id="UP000677054">
    <property type="component" value="Unassembled WGS sequence"/>
</dbReference>
<dbReference type="InterPro" id="IPR036068">
    <property type="entry name" value="Nicotinate_pribotase-like_C"/>
</dbReference>
<comment type="similarity">
    <text evidence="2">Belongs to the NadC/ModD family.</text>
</comment>
<dbReference type="PANTHER" id="PTHR32179:SF3">
    <property type="entry name" value="NICOTINATE-NUCLEOTIDE PYROPHOSPHORYLASE [CARBOXYLATING]"/>
    <property type="match status" value="1"/>
</dbReference>
<evidence type="ECO:0000259" key="5">
    <source>
        <dbReference type="Pfam" id="PF01729"/>
    </source>
</evidence>
<keyword evidence="7" id="KW-1185">Reference proteome</keyword>
<dbReference type="Pfam" id="PF01729">
    <property type="entry name" value="QRPTase_C"/>
    <property type="match status" value="1"/>
</dbReference>
<dbReference type="GO" id="GO:0004514">
    <property type="term" value="F:nicotinate-nucleotide diphosphorylase (carboxylating) activity"/>
    <property type="evidence" value="ECO:0007669"/>
    <property type="project" value="InterPro"/>
</dbReference>
<dbReference type="UniPathway" id="UPA00253"/>
<name>A0A7R9FU69_9CRUS</name>
<dbReference type="GO" id="GO:0009435">
    <property type="term" value="P:NAD+ biosynthetic process"/>
    <property type="evidence" value="ECO:0007669"/>
    <property type="project" value="UniProtKB-UniPathway"/>
</dbReference>
<dbReference type="FunFam" id="3.20.20.70:FF:000030">
    <property type="entry name" value="Nicotinate-nucleotide pyrophosphorylase, carboxylating"/>
    <property type="match status" value="1"/>
</dbReference>
<dbReference type="EMBL" id="LR921429">
    <property type="protein sequence ID" value="CAD7255288.1"/>
    <property type="molecule type" value="Genomic_DNA"/>
</dbReference>
<feature type="domain" description="Quinolinate phosphoribosyl transferase C-terminal" evidence="5">
    <location>
        <begin position="1"/>
        <end position="117"/>
    </location>
</feature>
<dbReference type="AlphaFoldDB" id="A0A7R9FU69"/>
<dbReference type="GO" id="GO:0005737">
    <property type="term" value="C:cytoplasm"/>
    <property type="evidence" value="ECO:0007669"/>
    <property type="project" value="TreeGrafter"/>
</dbReference>
<evidence type="ECO:0000256" key="1">
    <source>
        <dbReference type="ARBA" id="ARBA00004790"/>
    </source>
</evidence>
<dbReference type="GO" id="GO:0034213">
    <property type="term" value="P:quinolinate catabolic process"/>
    <property type="evidence" value="ECO:0007669"/>
    <property type="project" value="TreeGrafter"/>
</dbReference>
<dbReference type="SUPFAM" id="SSF51690">
    <property type="entry name" value="Nicotinate/Quinolinate PRTase C-terminal domain-like"/>
    <property type="match status" value="1"/>
</dbReference>
<keyword evidence="3" id="KW-0328">Glycosyltransferase</keyword>
<dbReference type="EMBL" id="CAJPEV010021911">
    <property type="protein sequence ID" value="CAG0908171.1"/>
    <property type="molecule type" value="Genomic_DNA"/>
</dbReference>
<sequence>MIKDNHVDACGSHTEAITKVHQYLKDNNLDLDITVEVRNLVELHEVLDKGGITRIMMDNFELPILREAVAHVDGRFETEASGGVTLHTVRKIAESGVDYISVGALTHSAGTLDLSLKVIKD</sequence>
<keyword evidence="4" id="KW-0808">Transferase</keyword>
<dbReference type="InterPro" id="IPR013785">
    <property type="entry name" value="Aldolase_TIM"/>
</dbReference>
<organism evidence="6">
    <name type="scientific">Darwinula stevensoni</name>
    <dbReference type="NCBI Taxonomy" id="69355"/>
    <lineage>
        <taxon>Eukaryota</taxon>
        <taxon>Metazoa</taxon>
        <taxon>Ecdysozoa</taxon>
        <taxon>Arthropoda</taxon>
        <taxon>Crustacea</taxon>
        <taxon>Oligostraca</taxon>
        <taxon>Ostracoda</taxon>
        <taxon>Podocopa</taxon>
        <taxon>Podocopida</taxon>
        <taxon>Darwinulocopina</taxon>
        <taxon>Darwinuloidea</taxon>
        <taxon>Darwinulidae</taxon>
        <taxon>Darwinula</taxon>
    </lineage>
</organism>
<dbReference type="PANTHER" id="PTHR32179">
    <property type="entry name" value="NICOTINATE-NUCLEOTIDE PYROPHOSPHORYLASE [CARBOXYLATING]"/>
    <property type="match status" value="1"/>
</dbReference>
<evidence type="ECO:0000256" key="3">
    <source>
        <dbReference type="ARBA" id="ARBA00022676"/>
    </source>
</evidence>
<evidence type="ECO:0000256" key="2">
    <source>
        <dbReference type="ARBA" id="ARBA00009400"/>
    </source>
</evidence>
<reference evidence="6" key="1">
    <citation type="submission" date="2020-11" db="EMBL/GenBank/DDBJ databases">
        <authorList>
            <person name="Tran Van P."/>
        </authorList>
    </citation>
    <scope>NUCLEOTIDE SEQUENCE</scope>
</reference>
<dbReference type="OrthoDB" id="10067394at2759"/>
<evidence type="ECO:0000313" key="6">
    <source>
        <dbReference type="EMBL" id="CAD7255288.1"/>
    </source>
</evidence>
<dbReference type="InterPro" id="IPR027277">
    <property type="entry name" value="NadC/ModD"/>
</dbReference>
<proteinExistence type="inferred from homology"/>
<protein>
    <recommendedName>
        <fullName evidence="5">Quinolinate phosphoribosyl transferase C-terminal domain-containing protein</fullName>
    </recommendedName>
</protein>
<gene>
    <name evidence="6" type="ORF">DSTB1V02_LOCUS15033</name>
</gene>